<proteinExistence type="predicted"/>
<evidence type="ECO:0000313" key="2">
    <source>
        <dbReference type="EMBL" id="KAK3402310.1"/>
    </source>
</evidence>
<feature type="region of interest" description="Disordered" evidence="1">
    <location>
        <begin position="229"/>
        <end position="269"/>
    </location>
</feature>
<protein>
    <submittedName>
        <fullName evidence="2">Uncharacterized protein</fullName>
    </submittedName>
</protein>
<comment type="caution">
    <text evidence="2">The sequence shown here is derived from an EMBL/GenBank/DDBJ whole genome shotgun (WGS) entry which is preliminary data.</text>
</comment>
<dbReference type="AlphaFoldDB" id="A0AAE0UFV9"/>
<evidence type="ECO:0000313" key="3">
    <source>
        <dbReference type="Proteomes" id="UP001281003"/>
    </source>
</evidence>
<dbReference type="Proteomes" id="UP001281003">
    <property type="component" value="Unassembled WGS sequence"/>
</dbReference>
<name>A0AAE0UFV9_SORBR</name>
<keyword evidence="3" id="KW-1185">Reference proteome</keyword>
<sequence length="311" mass="33186">MATLVAQPASALPSLDQALSTHDFSKSRQLYNTLPEDCDQPAICDSHIQNLASLFVRHNAHHVLGIHLIHGHFTIPEDTVLLGTNINFSEEAAKGAKGVKGRWIRITPTSSLTPLSTGAAIHGHIFVFTGQDDKQLCAYEYQQGPLPDLSAVGAGFLDDFIEYLVANELTGLIGLQVLDPDCPPSEKTTSTSSSSSMYELILGDEGTVMLEADGIKNCKPTRVTGWKFEVGGGPIPKDSEAGSDETGGAGDGQGQGQSQSPFYGPKVCSRGETHAAMTSGNHKVFNSGMLKRARLEKVEDLERVLVEAGVL</sequence>
<feature type="compositionally biased region" description="Gly residues" evidence="1">
    <location>
        <begin position="245"/>
        <end position="255"/>
    </location>
</feature>
<gene>
    <name evidence="2" type="ORF">B0T20DRAFT_136587</name>
</gene>
<reference evidence="2" key="2">
    <citation type="submission" date="2023-07" db="EMBL/GenBank/DDBJ databases">
        <authorList>
            <consortium name="Lawrence Berkeley National Laboratory"/>
            <person name="Haridas S."/>
            <person name="Hensen N."/>
            <person name="Bonometti L."/>
            <person name="Westerberg I."/>
            <person name="Brannstrom I.O."/>
            <person name="Guillou S."/>
            <person name="Cros-Aarteil S."/>
            <person name="Calhoun S."/>
            <person name="Kuo A."/>
            <person name="Mondo S."/>
            <person name="Pangilinan J."/>
            <person name="Riley R."/>
            <person name="LaButti K."/>
            <person name="Andreopoulos B."/>
            <person name="Lipzen A."/>
            <person name="Chen C."/>
            <person name="Yanf M."/>
            <person name="Daum C."/>
            <person name="Ng V."/>
            <person name="Clum A."/>
            <person name="Steindorff A."/>
            <person name="Ohm R."/>
            <person name="Martin F."/>
            <person name="Silar P."/>
            <person name="Natvig D."/>
            <person name="Lalanne C."/>
            <person name="Gautier V."/>
            <person name="Ament-velasquez S.L."/>
            <person name="Kruys A."/>
            <person name="Hutchinson M.I."/>
            <person name="Powell A.J."/>
            <person name="Barry K."/>
            <person name="Miller A.N."/>
            <person name="Grigoriev I.V."/>
            <person name="Debuchy R."/>
            <person name="Gladieux P."/>
            <person name="Thoren M.H."/>
            <person name="Johannesson H."/>
        </authorList>
    </citation>
    <scope>NUCLEOTIDE SEQUENCE</scope>
    <source>
        <strain evidence="2">FGSC 1904</strain>
    </source>
</reference>
<reference evidence="2" key="1">
    <citation type="journal article" date="2023" name="Mol. Phylogenet. Evol.">
        <title>Genome-scale phylogeny and comparative genomics of the fungal order Sordariales.</title>
        <authorList>
            <person name="Hensen N."/>
            <person name="Bonometti L."/>
            <person name="Westerberg I."/>
            <person name="Brannstrom I.O."/>
            <person name="Guillou S."/>
            <person name="Cros-Aarteil S."/>
            <person name="Calhoun S."/>
            <person name="Haridas S."/>
            <person name="Kuo A."/>
            <person name="Mondo S."/>
            <person name="Pangilinan J."/>
            <person name="Riley R."/>
            <person name="LaButti K."/>
            <person name="Andreopoulos B."/>
            <person name="Lipzen A."/>
            <person name="Chen C."/>
            <person name="Yan M."/>
            <person name="Daum C."/>
            <person name="Ng V."/>
            <person name="Clum A."/>
            <person name="Steindorff A."/>
            <person name="Ohm R.A."/>
            <person name="Martin F."/>
            <person name="Silar P."/>
            <person name="Natvig D.O."/>
            <person name="Lalanne C."/>
            <person name="Gautier V."/>
            <person name="Ament-Velasquez S.L."/>
            <person name="Kruys A."/>
            <person name="Hutchinson M.I."/>
            <person name="Powell A.J."/>
            <person name="Barry K."/>
            <person name="Miller A.N."/>
            <person name="Grigoriev I.V."/>
            <person name="Debuchy R."/>
            <person name="Gladieux P."/>
            <person name="Hiltunen Thoren M."/>
            <person name="Johannesson H."/>
        </authorList>
    </citation>
    <scope>NUCLEOTIDE SEQUENCE</scope>
    <source>
        <strain evidence="2">FGSC 1904</strain>
    </source>
</reference>
<dbReference type="EMBL" id="JAUTDP010000002">
    <property type="protein sequence ID" value="KAK3402310.1"/>
    <property type="molecule type" value="Genomic_DNA"/>
</dbReference>
<evidence type="ECO:0000256" key="1">
    <source>
        <dbReference type="SAM" id="MobiDB-lite"/>
    </source>
</evidence>
<organism evidence="2 3">
    <name type="scientific">Sordaria brevicollis</name>
    <dbReference type="NCBI Taxonomy" id="83679"/>
    <lineage>
        <taxon>Eukaryota</taxon>
        <taxon>Fungi</taxon>
        <taxon>Dikarya</taxon>
        <taxon>Ascomycota</taxon>
        <taxon>Pezizomycotina</taxon>
        <taxon>Sordariomycetes</taxon>
        <taxon>Sordariomycetidae</taxon>
        <taxon>Sordariales</taxon>
        <taxon>Sordariaceae</taxon>
        <taxon>Sordaria</taxon>
    </lineage>
</organism>
<accession>A0AAE0UFV9</accession>